<dbReference type="PANTHER" id="PTHR33562:SF2">
    <property type="entry name" value="PROTEIN QUIVER"/>
    <property type="match status" value="1"/>
</dbReference>
<evidence type="ECO:0000256" key="1">
    <source>
        <dbReference type="ARBA" id="ARBA00004589"/>
    </source>
</evidence>
<dbReference type="AlphaFoldDB" id="A0A8K0G6S3"/>
<dbReference type="InterPro" id="IPR045860">
    <property type="entry name" value="Snake_toxin-like_sf"/>
</dbReference>
<feature type="signal peptide" evidence="9">
    <location>
        <begin position="1"/>
        <end position="22"/>
    </location>
</feature>
<evidence type="ECO:0000313" key="11">
    <source>
        <dbReference type="Proteomes" id="UP000801492"/>
    </source>
</evidence>
<evidence type="ECO:0000256" key="6">
    <source>
        <dbReference type="ARBA" id="ARBA00023136"/>
    </source>
</evidence>
<evidence type="ECO:0000256" key="7">
    <source>
        <dbReference type="ARBA" id="ARBA00023288"/>
    </source>
</evidence>
<dbReference type="SUPFAM" id="SSF57302">
    <property type="entry name" value="Snake toxin-like"/>
    <property type="match status" value="1"/>
</dbReference>
<dbReference type="PANTHER" id="PTHR33562">
    <property type="entry name" value="ATILLA, ISOFORM B-RELATED-RELATED"/>
    <property type="match status" value="1"/>
</dbReference>
<dbReference type="InterPro" id="IPR050975">
    <property type="entry name" value="Sleep_regulator"/>
</dbReference>
<comment type="caution">
    <text evidence="10">The sequence shown here is derived from an EMBL/GenBank/DDBJ whole genome shotgun (WGS) entry which is preliminary data.</text>
</comment>
<evidence type="ECO:0000256" key="9">
    <source>
        <dbReference type="SAM" id="SignalP"/>
    </source>
</evidence>
<evidence type="ECO:0000256" key="4">
    <source>
        <dbReference type="ARBA" id="ARBA00022729"/>
    </source>
</evidence>
<keyword evidence="4 9" id="KW-0732">Signal</keyword>
<evidence type="ECO:0008006" key="12">
    <source>
        <dbReference type="Google" id="ProtNLM"/>
    </source>
</evidence>
<dbReference type="GO" id="GO:0098552">
    <property type="term" value="C:side of membrane"/>
    <property type="evidence" value="ECO:0007669"/>
    <property type="project" value="UniProtKB-KW"/>
</dbReference>
<gene>
    <name evidence="10" type="ORF">ILUMI_18217</name>
</gene>
<keyword evidence="3 8" id="KW-0812">Transmembrane</keyword>
<sequence length="126" mass="13608">MAGLSLAFTAFILSGILHTGNSLQCYSCDSISSNLCEDPVNATLLNTVFCNQRNFGCLKQKLPAIGKIEKSVHRGCAAVAFCELLESVSDHCTVCTNDLCNSSSALIPSIVVLLLSSIFIFLFYKY</sequence>
<dbReference type="EMBL" id="VTPC01080900">
    <property type="protein sequence ID" value="KAF2887956.1"/>
    <property type="molecule type" value="Genomic_DNA"/>
</dbReference>
<keyword evidence="2" id="KW-0325">Glycoprotein</keyword>
<feature type="transmembrane region" description="Helical" evidence="8">
    <location>
        <begin position="105"/>
        <end position="124"/>
    </location>
</feature>
<dbReference type="Gene3D" id="2.10.60.10">
    <property type="entry name" value="CD59"/>
    <property type="match status" value="1"/>
</dbReference>
<evidence type="ECO:0000256" key="3">
    <source>
        <dbReference type="ARBA" id="ARBA00022692"/>
    </source>
</evidence>
<name>A0A8K0G6S3_IGNLU</name>
<evidence type="ECO:0000256" key="5">
    <source>
        <dbReference type="ARBA" id="ARBA00022989"/>
    </source>
</evidence>
<organism evidence="10 11">
    <name type="scientific">Ignelater luminosus</name>
    <name type="common">Cucubano</name>
    <name type="synonym">Pyrophorus luminosus</name>
    <dbReference type="NCBI Taxonomy" id="2038154"/>
    <lineage>
        <taxon>Eukaryota</taxon>
        <taxon>Metazoa</taxon>
        <taxon>Ecdysozoa</taxon>
        <taxon>Arthropoda</taxon>
        <taxon>Hexapoda</taxon>
        <taxon>Insecta</taxon>
        <taxon>Pterygota</taxon>
        <taxon>Neoptera</taxon>
        <taxon>Endopterygota</taxon>
        <taxon>Coleoptera</taxon>
        <taxon>Polyphaga</taxon>
        <taxon>Elateriformia</taxon>
        <taxon>Elateroidea</taxon>
        <taxon>Elateridae</taxon>
        <taxon>Agrypninae</taxon>
        <taxon>Pyrophorini</taxon>
        <taxon>Ignelater</taxon>
    </lineage>
</organism>
<keyword evidence="11" id="KW-1185">Reference proteome</keyword>
<protein>
    <recommendedName>
        <fullName evidence="12">Protein sleepless</fullName>
    </recommendedName>
</protein>
<accession>A0A8K0G6S3</accession>
<keyword evidence="7" id="KW-0449">Lipoprotein</keyword>
<reference evidence="10" key="1">
    <citation type="submission" date="2019-08" db="EMBL/GenBank/DDBJ databases">
        <title>The genome of the North American firefly Photinus pyralis.</title>
        <authorList>
            <consortium name="Photinus pyralis genome working group"/>
            <person name="Fallon T.R."/>
            <person name="Sander Lower S.E."/>
            <person name="Weng J.-K."/>
        </authorList>
    </citation>
    <scope>NUCLEOTIDE SEQUENCE</scope>
    <source>
        <strain evidence="10">TRF0915ILg1</strain>
        <tissue evidence="10">Whole body</tissue>
    </source>
</reference>
<comment type="subcellular location">
    <subcellularLocation>
        <location evidence="1">Membrane</location>
        <topology evidence="1">Lipid-anchor</topology>
        <topology evidence="1">GPI-anchor</topology>
    </subcellularLocation>
</comment>
<evidence type="ECO:0000256" key="8">
    <source>
        <dbReference type="SAM" id="Phobius"/>
    </source>
</evidence>
<dbReference type="Proteomes" id="UP000801492">
    <property type="component" value="Unassembled WGS sequence"/>
</dbReference>
<proteinExistence type="predicted"/>
<keyword evidence="2" id="KW-0336">GPI-anchor</keyword>
<keyword evidence="5 8" id="KW-1133">Transmembrane helix</keyword>
<evidence type="ECO:0000313" key="10">
    <source>
        <dbReference type="EMBL" id="KAF2887956.1"/>
    </source>
</evidence>
<dbReference type="OrthoDB" id="6688683at2759"/>
<feature type="chain" id="PRO_5035465418" description="Protein sleepless" evidence="9">
    <location>
        <begin position="23"/>
        <end position="126"/>
    </location>
</feature>
<keyword evidence="6 8" id="KW-0472">Membrane</keyword>
<evidence type="ECO:0000256" key="2">
    <source>
        <dbReference type="ARBA" id="ARBA00022622"/>
    </source>
</evidence>